<feature type="region of interest" description="Disordered" evidence="1">
    <location>
        <begin position="159"/>
        <end position="203"/>
    </location>
</feature>
<reference evidence="3 4" key="1">
    <citation type="journal article" date="2015" name="BMC Genomics">
        <title>Comparative genomics and metabolic profiling of the genus Lysobacter.</title>
        <authorList>
            <person name="de Bruijn I."/>
            <person name="Cheng X."/>
            <person name="de Jager V."/>
            <person name="Exposito R.G."/>
            <person name="Watrous J."/>
            <person name="Patel N."/>
            <person name="Postma J."/>
            <person name="Dorrestein P.C."/>
            <person name="Kobayashi D."/>
            <person name="Raaijmakers J.M."/>
        </authorList>
    </citation>
    <scope>NUCLEOTIDE SEQUENCE [LARGE SCALE GENOMIC DNA]</scope>
    <source>
        <strain evidence="3 4">76</strain>
    </source>
</reference>
<dbReference type="eggNOG" id="ENOG5032PF3">
    <property type="taxonomic scope" value="Bacteria"/>
</dbReference>
<accession>A0A0S2F7N7</accession>
<protein>
    <recommendedName>
        <fullName evidence="5">DUF4124 domain-containing protein</fullName>
    </recommendedName>
</protein>
<evidence type="ECO:0000313" key="3">
    <source>
        <dbReference type="EMBL" id="ALN79564.1"/>
    </source>
</evidence>
<proteinExistence type="predicted"/>
<evidence type="ECO:0000256" key="1">
    <source>
        <dbReference type="SAM" id="MobiDB-lite"/>
    </source>
</evidence>
<dbReference type="Proteomes" id="UP000060787">
    <property type="component" value="Chromosome"/>
</dbReference>
<evidence type="ECO:0000313" key="4">
    <source>
        <dbReference type="Proteomes" id="UP000060787"/>
    </source>
</evidence>
<feature type="signal peptide" evidence="2">
    <location>
        <begin position="1"/>
        <end position="20"/>
    </location>
</feature>
<feature type="chain" id="PRO_5006596904" description="DUF4124 domain-containing protein" evidence="2">
    <location>
        <begin position="21"/>
        <end position="243"/>
    </location>
</feature>
<feature type="region of interest" description="Disordered" evidence="1">
    <location>
        <begin position="134"/>
        <end position="153"/>
    </location>
</feature>
<dbReference type="STRING" id="84531.LA76x_1408"/>
<dbReference type="KEGG" id="lab:LA76x_1408"/>
<keyword evidence="4" id="KW-1185">Reference proteome</keyword>
<evidence type="ECO:0008006" key="5">
    <source>
        <dbReference type="Google" id="ProtNLM"/>
    </source>
</evidence>
<dbReference type="EMBL" id="CP011129">
    <property type="protein sequence ID" value="ALN79564.1"/>
    <property type="molecule type" value="Genomic_DNA"/>
</dbReference>
<organism evidence="3 4">
    <name type="scientific">Lysobacter antibioticus</name>
    <dbReference type="NCBI Taxonomy" id="84531"/>
    <lineage>
        <taxon>Bacteria</taxon>
        <taxon>Pseudomonadati</taxon>
        <taxon>Pseudomonadota</taxon>
        <taxon>Gammaproteobacteria</taxon>
        <taxon>Lysobacterales</taxon>
        <taxon>Lysobacteraceae</taxon>
        <taxon>Lysobacter</taxon>
    </lineage>
</organism>
<gene>
    <name evidence="3" type="ORF">LA76x_1408</name>
</gene>
<feature type="compositionally biased region" description="Low complexity" evidence="1">
    <location>
        <begin position="172"/>
        <end position="201"/>
    </location>
</feature>
<evidence type="ECO:0000256" key="2">
    <source>
        <dbReference type="SAM" id="SignalP"/>
    </source>
</evidence>
<keyword evidence="2" id="KW-0732">Signal</keyword>
<dbReference type="AlphaFoldDB" id="A0A0S2F7N7"/>
<sequence length="243" mass="25209">MPSFARLCLFLSLTALWAVATLYPGTAAAQIRRCTDTHGNSVYTDHDCASVGGVDRLPRGAAAQQKQQQAYVGGCARNLRDLIGLITSAIDARDSNRLAAVYHWTGMSGDQGYAVLQRLDAIAQRPLLDIAPILSSPAPPPPEPTGGAWTTLPPAAANAATAPLPPIPAPATPLGSPAGAATADATDAASESTAAAPAPAAHVAQRRTPVALRLEQTMANGVTPSRTVFGLYRHFGCWWIRGG</sequence>
<name>A0A0S2F7N7_LYSAN</name>
<dbReference type="PATRIC" id="fig|84531.8.peg.1440"/>
<dbReference type="RefSeq" id="WP_057917135.1">
    <property type="nucleotide sequence ID" value="NZ_CP011129.1"/>
</dbReference>